<sequence>MAGGRKKGKDKNKGKGKKDVDYRRRAEHKFAVMCTGTVPATLFAVAMLIMATRR</sequence>
<feature type="compositionally biased region" description="Basic residues" evidence="1">
    <location>
        <begin position="1"/>
        <end position="10"/>
    </location>
</feature>
<comment type="caution">
    <text evidence="3">The sequence shown here is derived from an EMBL/GenBank/DDBJ whole genome shotgun (WGS) entry which is preliminary data.</text>
</comment>
<gene>
    <name evidence="3" type="ORF">BJ971_001862</name>
</gene>
<dbReference type="RefSeq" id="WP_184991636.1">
    <property type="nucleotide sequence ID" value="NZ_BOMK01000018.1"/>
</dbReference>
<evidence type="ECO:0000313" key="4">
    <source>
        <dbReference type="Proteomes" id="UP000578112"/>
    </source>
</evidence>
<evidence type="ECO:0000313" key="3">
    <source>
        <dbReference type="EMBL" id="MBB4761306.1"/>
    </source>
</evidence>
<keyword evidence="4" id="KW-1185">Reference proteome</keyword>
<keyword evidence="2" id="KW-0472">Membrane</keyword>
<organism evidence="3 4">
    <name type="scientific">Actinoplanes digitatis</name>
    <dbReference type="NCBI Taxonomy" id="1868"/>
    <lineage>
        <taxon>Bacteria</taxon>
        <taxon>Bacillati</taxon>
        <taxon>Actinomycetota</taxon>
        <taxon>Actinomycetes</taxon>
        <taxon>Micromonosporales</taxon>
        <taxon>Micromonosporaceae</taxon>
        <taxon>Actinoplanes</taxon>
    </lineage>
</organism>
<reference evidence="3 4" key="1">
    <citation type="submission" date="2020-08" db="EMBL/GenBank/DDBJ databases">
        <title>Sequencing the genomes of 1000 actinobacteria strains.</title>
        <authorList>
            <person name="Klenk H.-P."/>
        </authorList>
    </citation>
    <scope>NUCLEOTIDE SEQUENCE [LARGE SCALE GENOMIC DNA]</scope>
    <source>
        <strain evidence="3 4">DSM 43149</strain>
    </source>
</reference>
<evidence type="ECO:0000256" key="1">
    <source>
        <dbReference type="SAM" id="MobiDB-lite"/>
    </source>
</evidence>
<feature type="region of interest" description="Disordered" evidence="1">
    <location>
        <begin position="1"/>
        <end position="21"/>
    </location>
</feature>
<feature type="compositionally biased region" description="Basic and acidic residues" evidence="1">
    <location>
        <begin position="11"/>
        <end position="21"/>
    </location>
</feature>
<dbReference type="EMBL" id="JACHNH010000001">
    <property type="protein sequence ID" value="MBB4761306.1"/>
    <property type="molecule type" value="Genomic_DNA"/>
</dbReference>
<feature type="transmembrane region" description="Helical" evidence="2">
    <location>
        <begin position="30"/>
        <end position="51"/>
    </location>
</feature>
<dbReference type="Proteomes" id="UP000578112">
    <property type="component" value="Unassembled WGS sequence"/>
</dbReference>
<dbReference type="AlphaFoldDB" id="A0A7W7HVA9"/>
<proteinExistence type="predicted"/>
<accession>A0A7W7HVA9</accession>
<keyword evidence="2" id="KW-1133">Transmembrane helix</keyword>
<protein>
    <submittedName>
        <fullName evidence="3">Uncharacterized protein</fullName>
    </submittedName>
</protein>
<keyword evidence="2" id="KW-0812">Transmembrane</keyword>
<name>A0A7W7HVA9_9ACTN</name>
<evidence type="ECO:0000256" key="2">
    <source>
        <dbReference type="SAM" id="Phobius"/>
    </source>
</evidence>